<gene>
    <name evidence="1" type="ORF">SCUD_LOCUS16994</name>
</gene>
<reference evidence="1 2" key="2">
    <citation type="submission" date="2018-11" db="EMBL/GenBank/DDBJ databases">
        <authorList>
            <consortium name="Pathogen Informatics"/>
        </authorList>
    </citation>
    <scope>NUCLEOTIDE SEQUENCE [LARGE SCALE GENOMIC DNA]</scope>
    <source>
        <strain evidence="1">Dakar</strain>
        <strain evidence="2">Dakar, Senegal</strain>
    </source>
</reference>
<protein>
    <submittedName>
        <fullName evidence="1 3">Uncharacterized protein</fullName>
    </submittedName>
</protein>
<organism evidence="3">
    <name type="scientific">Schistosoma curassoni</name>
    <dbReference type="NCBI Taxonomy" id="6186"/>
    <lineage>
        <taxon>Eukaryota</taxon>
        <taxon>Metazoa</taxon>
        <taxon>Spiralia</taxon>
        <taxon>Lophotrochozoa</taxon>
        <taxon>Platyhelminthes</taxon>
        <taxon>Trematoda</taxon>
        <taxon>Digenea</taxon>
        <taxon>Strigeidida</taxon>
        <taxon>Schistosomatoidea</taxon>
        <taxon>Schistosomatidae</taxon>
        <taxon>Schistosoma</taxon>
    </lineage>
</organism>
<proteinExistence type="predicted"/>
<reference evidence="3" key="1">
    <citation type="submission" date="2016-06" db="UniProtKB">
        <authorList>
            <consortium name="WormBaseParasite"/>
        </authorList>
    </citation>
    <scope>IDENTIFICATION</scope>
</reference>
<keyword evidence="2" id="KW-1185">Reference proteome</keyword>
<evidence type="ECO:0000313" key="1">
    <source>
        <dbReference type="EMBL" id="VDP62635.1"/>
    </source>
</evidence>
<dbReference type="EMBL" id="UZAK01039280">
    <property type="protein sequence ID" value="VDP62635.1"/>
    <property type="molecule type" value="Genomic_DNA"/>
</dbReference>
<sequence length="67" mass="7535">VGITRITSRPSKTALIAVICKGRNSEIRKISFLTRFTSEVHGNKDSELYSDDVPKELEISWTRAVVN</sequence>
<dbReference type="AlphaFoldDB" id="A0A183KPL2"/>
<name>A0A183KPL2_9TREM</name>
<evidence type="ECO:0000313" key="2">
    <source>
        <dbReference type="Proteomes" id="UP000279833"/>
    </source>
</evidence>
<accession>A0A183KPL2</accession>
<evidence type="ECO:0000313" key="3">
    <source>
        <dbReference type="WBParaSite" id="SCUD_0001699701-mRNA-1"/>
    </source>
</evidence>
<dbReference type="WBParaSite" id="SCUD_0001699701-mRNA-1">
    <property type="protein sequence ID" value="SCUD_0001699701-mRNA-1"/>
    <property type="gene ID" value="SCUD_0001699701"/>
</dbReference>
<dbReference type="Proteomes" id="UP000279833">
    <property type="component" value="Unassembled WGS sequence"/>
</dbReference>